<feature type="region of interest" description="Disordered" evidence="2">
    <location>
        <begin position="229"/>
        <end position="366"/>
    </location>
</feature>
<evidence type="ECO:0000313" key="6">
    <source>
        <dbReference type="Proteomes" id="UP000035088"/>
    </source>
</evidence>
<dbReference type="Proteomes" id="UP000035088">
    <property type="component" value="Unassembled WGS sequence"/>
</dbReference>
<dbReference type="EMBL" id="BAEE01000053">
    <property type="protein sequence ID" value="GAB10186.1"/>
    <property type="molecule type" value="Genomic_DNA"/>
</dbReference>
<evidence type="ECO:0000259" key="4">
    <source>
        <dbReference type="Pfam" id="PF20570"/>
    </source>
</evidence>
<feature type="compositionally biased region" description="Low complexity" evidence="2">
    <location>
        <begin position="247"/>
        <end position="262"/>
    </location>
</feature>
<feature type="compositionally biased region" description="Basic and acidic residues" evidence="2">
    <location>
        <begin position="329"/>
        <end position="340"/>
    </location>
</feature>
<evidence type="ECO:0000256" key="3">
    <source>
        <dbReference type="SAM" id="Phobius"/>
    </source>
</evidence>
<proteinExistence type="predicted"/>
<evidence type="ECO:0000256" key="2">
    <source>
        <dbReference type="SAM" id="MobiDB-lite"/>
    </source>
</evidence>
<feature type="domain" description="DUF6779" evidence="4">
    <location>
        <begin position="49"/>
        <end position="153"/>
    </location>
</feature>
<comment type="caution">
    <text evidence="5">The sequence shown here is derived from an EMBL/GenBank/DDBJ whole genome shotgun (WGS) entry which is preliminary data.</text>
</comment>
<evidence type="ECO:0000313" key="5">
    <source>
        <dbReference type="EMBL" id="GAB10186.1"/>
    </source>
</evidence>
<keyword evidence="3" id="KW-1133">Transmembrane helix</keyword>
<sequence length="366" mass="39767">MARNSRSADARTAAPQRGAGQWLLGLLIVLALVASAMMIWSDQLSVPASIAVISALWAAVIGAIGVTRYRRQAEIAESKSRDMRLVYELQLEREISARRQYEMDVEAQIRREVAEEASHDLQELQAQVAALRASLEALIGQPLPEDRVALPNERLRELASSMPTYEPDDSVLAATDFASTAPPTPDGRHYPPPPPQGGRDDWTEIIPVVEDEPAPGLDEYAATHDEFTAVQEPSDPPTESWVTPSRAAGFGADDQQGAQFGAPEQPAQAWPYPAPTAEQPDAERRDHIAGEPHDPFTDTGEMESYAAELESEDAETDEPAEESGGGGRRRAEGRRAEGGQHEQGISAAELLNQLRQSQTGVDPRRG</sequence>
<accession>G7H2W1</accession>
<reference evidence="5 6" key="1">
    <citation type="submission" date="2011-11" db="EMBL/GenBank/DDBJ databases">
        <title>Whole genome shotgun sequence of Gordonia araii NBRC 100433.</title>
        <authorList>
            <person name="Yoshida Y."/>
            <person name="Hosoyama A."/>
            <person name="Tsuchikane K."/>
            <person name="Katsumata H."/>
            <person name="Yamazaki S."/>
            <person name="Fujita N."/>
        </authorList>
    </citation>
    <scope>NUCLEOTIDE SEQUENCE [LARGE SCALE GENOMIC DNA]</scope>
    <source>
        <strain evidence="5 6">NBRC 100433</strain>
    </source>
</reference>
<keyword evidence="6" id="KW-1185">Reference proteome</keyword>
<dbReference type="InterPro" id="IPR046706">
    <property type="entry name" value="DUF6779"/>
</dbReference>
<keyword evidence="3" id="KW-0812">Transmembrane</keyword>
<feature type="compositionally biased region" description="Acidic residues" evidence="2">
    <location>
        <begin position="309"/>
        <end position="321"/>
    </location>
</feature>
<feature type="compositionally biased region" description="Pro residues" evidence="2">
    <location>
        <begin position="182"/>
        <end position="196"/>
    </location>
</feature>
<protein>
    <recommendedName>
        <fullName evidence="4">DUF6779 domain-containing protein</fullName>
    </recommendedName>
</protein>
<name>G7H2W1_9ACTN</name>
<evidence type="ECO:0000256" key="1">
    <source>
        <dbReference type="SAM" id="Coils"/>
    </source>
</evidence>
<dbReference type="OrthoDB" id="4774085at2"/>
<dbReference type="STRING" id="1073574.GOARA_053_00120"/>
<dbReference type="AlphaFoldDB" id="G7H2W1"/>
<dbReference type="RefSeq" id="WP_007322261.1">
    <property type="nucleotide sequence ID" value="NZ_BAEE01000053.1"/>
</dbReference>
<feature type="coiled-coil region" evidence="1">
    <location>
        <begin position="114"/>
        <end position="141"/>
    </location>
</feature>
<feature type="compositionally biased region" description="Basic and acidic residues" evidence="2">
    <location>
        <begin position="281"/>
        <end position="296"/>
    </location>
</feature>
<feature type="transmembrane region" description="Helical" evidence="3">
    <location>
        <begin position="46"/>
        <end position="66"/>
    </location>
</feature>
<keyword evidence="1" id="KW-0175">Coiled coil</keyword>
<organism evidence="5 6">
    <name type="scientific">Gordonia araii NBRC 100433</name>
    <dbReference type="NCBI Taxonomy" id="1073574"/>
    <lineage>
        <taxon>Bacteria</taxon>
        <taxon>Bacillati</taxon>
        <taxon>Actinomycetota</taxon>
        <taxon>Actinomycetes</taxon>
        <taxon>Mycobacteriales</taxon>
        <taxon>Gordoniaceae</taxon>
        <taxon>Gordonia</taxon>
    </lineage>
</organism>
<feature type="region of interest" description="Disordered" evidence="2">
    <location>
        <begin position="176"/>
        <end position="200"/>
    </location>
</feature>
<feature type="transmembrane region" description="Helical" evidence="3">
    <location>
        <begin position="21"/>
        <end position="40"/>
    </location>
</feature>
<keyword evidence="3" id="KW-0472">Membrane</keyword>
<gene>
    <name evidence="5" type="ORF">GOARA_053_00120</name>
</gene>
<dbReference type="Pfam" id="PF20570">
    <property type="entry name" value="DUF6779"/>
    <property type="match status" value="1"/>
</dbReference>